<accession>A0A9D3YSD6</accession>
<keyword evidence="2" id="KW-1185">Reference proteome</keyword>
<gene>
    <name evidence="1" type="ORF">DPMN_079539</name>
</gene>
<dbReference type="EMBL" id="JAIWYP010000015">
    <property type="protein sequence ID" value="KAH3704483.1"/>
    <property type="molecule type" value="Genomic_DNA"/>
</dbReference>
<name>A0A9D3YSD6_DREPO</name>
<dbReference type="Proteomes" id="UP000828390">
    <property type="component" value="Unassembled WGS sequence"/>
</dbReference>
<evidence type="ECO:0000313" key="1">
    <source>
        <dbReference type="EMBL" id="KAH3704483.1"/>
    </source>
</evidence>
<reference evidence="1" key="2">
    <citation type="submission" date="2020-11" db="EMBL/GenBank/DDBJ databases">
        <authorList>
            <person name="McCartney M.A."/>
            <person name="Auch B."/>
            <person name="Kono T."/>
            <person name="Mallez S."/>
            <person name="Becker A."/>
            <person name="Gohl D.M."/>
            <person name="Silverstein K.A.T."/>
            <person name="Koren S."/>
            <person name="Bechman K.B."/>
            <person name="Herman A."/>
            <person name="Abrahante J.E."/>
            <person name="Garbe J."/>
        </authorList>
    </citation>
    <scope>NUCLEOTIDE SEQUENCE</scope>
    <source>
        <strain evidence="1">Duluth1</strain>
        <tissue evidence="1">Whole animal</tissue>
    </source>
</reference>
<proteinExistence type="predicted"/>
<reference evidence="1" key="1">
    <citation type="journal article" date="2019" name="bioRxiv">
        <title>The Genome of the Zebra Mussel, Dreissena polymorpha: A Resource for Invasive Species Research.</title>
        <authorList>
            <person name="McCartney M.A."/>
            <person name="Auch B."/>
            <person name="Kono T."/>
            <person name="Mallez S."/>
            <person name="Zhang Y."/>
            <person name="Obille A."/>
            <person name="Becker A."/>
            <person name="Abrahante J.E."/>
            <person name="Garbe J."/>
            <person name="Badalamenti J.P."/>
            <person name="Herman A."/>
            <person name="Mangelson H."/>
            <person name="Liachko I."/>
            <person name="Sullivan S."/>
            <person name="Sone E.D."/>
            <person name="Koren S."/>
            <person name="Silverstein K.A.T."/>
            <person name="Beckman K.B."/>
            <person name="Gohl D.M."/>
        </authorList>
    </citation>
    <scope>NUCLEOTIDE SEQUENCE</scope>
    <source>
        <strain evidence="1">Duluth1</strain>
        <tissue evidence="1">Whole animal</tissue>
    </source>
</reference>
<comment type="caution">
    <text evidence="1">The sequence shown here is derived from an EMBL/GenBank/DDBJ whole genome shotgun (WGS) entry which is preliminary data.</text>
</comment>
<protein>
    <submittedName>
        <fullName evidence="1">Uncharacterized protein</fullName>
    </submittedName>
</protein>
<dbReference type="AlphaFoldDB" id="A0A9D3YSD6"/>
<sequence length="74" mass="8610">MFSQAVSERSHVRAKYQQLHVHVCSGLHRKKLSNRNHQKQSNVIDTKHTANKCRFNYPEAPLNDTARYSNFATI</sequence>
<organism evidence="1 2">
    <name type="scientific">Dreissena polymorpha</name>
    <name type="common">Zebra mussel</name>
    <name type="synonym">Mytilus polymorpha</name>
    <dbReference type="NCBI Taxonomy" id="45954"/>
    <lineage>
        <taxon>Eukaryota</taxon>
        <taxon>Metazoa</taxon>
        <taxon>Spiralia</taxon>
        <taxon>Lophotrochozoa</taxon>
        <taxon>Mollusca</taxon>
        <taxon>Bivalvia</taxon>
        <taxon>Autobranchia</taxon>
        <taxon>Heteroconchia</taxon>
        <taxon>Euheterodonta</taxon>
        <taxon>Imparidentia</taxon>
        <taxon>Neoheterodontei</taxon>
        <taxon>Myida</taxon>
        <taxon>Dreissenoidea</taxon>
        <taxon>Dreissenidae</taxon>
        <taxon>Dreissena</taxon>
    </lineage>
</organism>
<evidence type="ECO:0000313" key="2">
    <source>
        <dbReference type="Proteomes" id="UP000828390"/>
    </source>
</evidence>